<reference evidence="15" key="1">
    <citation type="journal article" date="2021" name="Sci. Adv.">
        <title>The American lobster genome reveals insights on longevity, neural, and immune adaptations.</title>
        <authorList>
            <person name="Polinski J.M."/>
            <person name="Zimin A.V."/>
            <person name="Clark K.F."/>
            <person name="Kohn A.B."/>
            <person name="Sadowski N."/>
            <person name="Timp W."/>
            <person name="Ptitsyn A."/>
            <person name="Khanna P."/>
            <person name="Romanova D.Y."/>
            <person name="Williams P."/>
            <person name="Greenwood S.J."/>
            <person name="Moroz L.L."/>
            <person name="Walt D.R."/>
            <person name="Bodnar A.G."/>
        </authorList>
    </citation>
    <scope>NUCLEOTIDE SEQUENCE</scope>
    <source>
        <strain evidence="15">GMGI-L3</strain>
    </source>
</reference>
<evidence type="ECO:0000313" key="16">
    <source>
        <dbReference type="Proteomes" id="UP000747542"/>
    </source>
</evidence>
<dbReference type="SUPFAM" id="SSF56784">
    <property type="entry name" value="HAD-like"/>
    <property type="match status" value="1"/>
</dbReference>
<accession>A0A8J5JEL0</accession>
<dbReference type="PANTHER" id="PTHR19288:SF46">
    <property type="entry name" value="HALOACID DEHALOGENASE-LIKE HYDROLASE DOMAIN-CONTAINING PROTEIN 2"/>
    <property type="match status" value="1"/>
</dbReference>
<comment type="similarity">
    <text evidence="4">Belongs to the HAD-like hydrolase superfamily.</text>
</comment>
<dbReference type="AlphaFoldDB" id="A0A8J5JEL0"/>
<organism evidence="15 16">
    <name type="scientific">Homarus americanus</name>
    <name type="common">American lobster</name>
    <dbReference type="NCBI Taxonomy" id="6706"/>
    <lineage>
        <taxon>Eukaryota</taxon>
        <taxon>Metazoa</taxon>
        <taxon>Ecdysozoa</taxon>
        <taxon>Arthropoda</taxon>
        <taxon>Crustacea</taxon>
        <taxon>Multicrustacea</taxon>
        <taxon>Malacostraca</taxon>
        <taxon>Eumalacostraca</taxon>
        <taxon>Eucarida</taxon>
        <taxon>Decapoda</taxon>
        <taxon>Pleocyemata</taxon>
        <taxon>Astacidea</taxon>
        <taxon>Nephropoidea</taxon>
        <taxon>Nephropidae</taxon>
        <taxon>Homarus</taxon>
    </lineage>
</organism>
<dbReference type="GO" id="GO:0005634">
    <property type="term" value="C:nucleus"/>
    <property type="evidence" value="ECO:0007669"/>
    <property type="project" value="UniProtKB-SubCell"/>
</dbReference>
<evidence type="ECO:0000256" key="13">
    <source>
        <dbReference type="ARBA" id="ARBA00039666"/>
    </source>
</evidence>
<evidence type="ECO:0000313" key="15">
    <source>
        <dbReference type="EMBL" id="KAG7153268.1"/>
    </source>
</evidence>
<keyword evidence="6" id="KW-0963">Cytoplasm</keyword>
<keyword evidence="8 15" id="KW-0378">Hydrolase</keyword>
<evidence type="ECO:0000256" key="12">
    <source>
        <dbReference type="ARBA" id="ARBA00039357"/>
    </source>
</evidence>
<evidence type="ECO:0000256" key="10">
    <source>
        <dbReference type="ARBA" id="ARBA00023242"/>
    </source>
</evidence>
<keyword evidence="7" id="KW-0479">Metal-binding</keyword>
<dbReference type="EMBL" id="JAHLQT010047199">
    <property type="protein sequence ID" value="KAG7153268.1"/>
    <property type="molecule type" value="Genomic_DNA"/>
</dbReference>
<dbReference type="InterPro" id="IPR006355">
    <property type="entry name" value="LHPP/HDHD2"/>
</dbReference>
<evidence type="ECO:0000256" key="2">
    <source>
        <dbReference type="ARBA" id="ARBA00004123"/>
    </source>
</evidence>
<dbReference type="Gene3D" id="3.40.50.1000">
    <property type="entry name" value="HAD superfamily/HAD-like"/>
    <property type="match status" value="2"/>
</dbReference>
<comment type="caution">
    <text evidence="15">The sequence shown here is derived from an EMBL/GenBank/DDBJ whole genome shotgun (WGS) entry which is preliminary data.</text>
</comment>
<comment type="catalytic activity">
    <reaction evidence="14">
        <text>diphosphate + H2O = 2 phosphate + H(+)</text>
        <dbReference type="Rhea" id="RHEA:24576"/>
        <dbReference type="ChEBI" id="CHEBI:15377"/>
        <dbReference type="ChEBI" id="CHEBI:15378"/>
        <dbReference type="ChEBI" id="CHEBI:33019"/>
        <dbReference type="ChEBI" id="CHEBI:43474"/>
        <dbReference type="EC" id="3.6.1.1"/>
    </reaction>
</comment>
<evidence type="ECO:0000256" key="9">
    <source>
        <dbReference type="ARBA" id="ARBA00022842"/>
    </source>
</evidence>
<evidence type="ECO:0000256" key="5">
    <source>
        <dbReference type="ARBA" id="ARBA00012146"/>
    </source>
</evidence>
<evidence type="ECO:0000256" key="1">
    <source>
        <dbReference type="ARBA" id="ARBA00001946"/>
    </source>
</evidence>
<dbReference type="Pfam" id="PF13344">
    <property type="entry name" value="Hydrolase_6"/>
    <property type="match status" value="1"/>
</dbReference>
<dbReference type="InterPro" id="IPR006357">
    <property type="entry name" value="HAD-SF_hydro_IIA"/>
</dbReference>
<keyword evidence="10" id="KW-0539">Nucleus</keyword>
<dbReference type="GO" id="GO:0046872">
    <property type="term" value="F:metal ion binding"/>
    <property type="evidence" value="ECO:0007669"/>
    <property type="project" value="UniProtKB-KW"/>
</dbReference>
<comment type="subcellular location">
    <subcellularLocation>
        <location evidence="3">Cytoplasm</location>
    </subcellularLocation>
    <subcellularLocation>
        <location evidence="2">Nucleus</location>
    </subcellularLocation>
</comment>
<protein>
    <recommendedName>
        <fullName evidence="13">Haloacid dehalogenase-like hydrolase domain-containing protein 2</fullName>
        <ecNumber evidence="5">3.6.1.1</ecNumber>
    </recommendedName>
    <alternativeName>
        <fullName evidence="12">Phospholysine phosphohistidine inorganic pyrophosphate phosphatase</fullName>
    </alternativeName>
</protein>
<dbReference type="NCBIfam" id="TIGR01458">
    <property type="entry name" value="HAD-SF-IIA-hyp3"/>
    <property type="match status" value="1"/>
</dbReference>
<proteinExistence type="inferred from homology"/>
<dbReference type="Proteomes" id="UP000747542">
    <property type="component" value="Unassembled WGS sequence"/>
</dbReference>
<sequence length="177" mass="19514">MARKIGAVLIDLNGTLHIENTVIPGSIEALKKLRASNVKIKFVTNTTKESKRILHERLTGIGFSIDKDEIFTSLTAARQLIDKQNLQPYMLIDDAAKEDFSGISSENHNAVLVGLAPDKFNYEQMTTAFRILLEGAPLIAIHKGRYYRRGDGLALGPGPFVAALEYSADATKELQDE</sequence>
<evidence type="ECO:0000256" key="3">
    <source>
        <dbReference type="ARBA" id="ARBA00004496"/>
    </source>
</evidence>
<comment type="function">
    <text evidence="11">Phosphatase that hydrolyzes imidodiphosphate, 3-phosphohistidine and 6-phospholysine. Has broad substrate specificity and can also hydrolyze inorganic diphosphate, but with lower efficiency.</text>
</comment>
<evidence type="ECO:0000256" key="6">
    <source>
        <dbReference type="ARBA" id="ARBA00022490"/>
    </source>
</evidence>
<dbReference type="FunFam" id="3.40.50.1000:FF:000051">
    <property type="entry name" value="Phospholysine phosphohistidine inorganic pyrophosphate phosphatase"/>
    <property type="match status" value="1"/>
</dbReference>
<dbReference type="GO" id="GO:0005737">
    <property type="term" value="C:cytoplasm"/>
    <property type="evidence" value="ECO:0007669"/>
    <property type="project" value="UniProtKB-SubCell"/>
</dbReference>
<name>A0A8J5JEL0_HOMAM</name>
<dbReference type="GO" id="GO:0004427">
    <property type="term" value="F:inorganic diphosphate phosphatase activity"/>
    <property type="evidence" value="ECO:0007669"/>
    <property type="project" value="UniProtKB-EC"/>
</dbReference>
<keyword evidence="16" id="KW-1185">Reference proteome</keyword>
<evidence type="ECO:0000256" key="4">
    <source>
        <dbReference type="ARBA" id="ARBA00007958"/>
    </source>
</evidence>
<dbReference type="InterPro" id="IPR036412">
    <property type="entry name" value="HAD-like_sf"/>
</dbReference>
<dbReference type="InterPro" id="IPR023214">
    <property type="entry name" value="HAD_sf"/>
</dbReference>
<evidence type="ECO:0000256" key="11">
    <source>
        <dbReference type="ARBA" id="ARBA00037258"/>
    </source>
</evidence>
<evidence type="ECO:0000256" key="7">
    <source>
        <dbReference type="ARBA" id="ARBA00022723"/>
    </source>
</evidence>
<gene>
    <name evidence="15" type="primary">Hdhd2-L</name>
    <name evidence="15" type="ORF">Hamer_G010561</name>
</gene>
<keyword evidence="9" id="KW-0460">Magnesium</keyword>
<dbReference type="PANTHER" id="PTHR19288">
    <property type="entry name" value="4-NITROPHENYLPHOSPHATASE-RELATED"/>
    <property type="match status" value="1"/>
</dbReference>
<dbReference type="GO" id="GO:0016791">
    <property type="term" value="F:phosphatase activity"/>
    <property type="evidence" value="ECO:0007669"/>
    <property type="project" value="InterPro"/>
</dbReference>
<dbReference type="EC" id="3.6.1.1" evidence="5"/>
<evidence type="ECO:0000256" key="14">
    <source>
        <dbReference type="ARBA" id="ARBA00047820"/>
    </source>
</evidence>
<evidence type="ECO:0000256" key="8">
    <source>
        <dbReference type="ARBA" id="ARBA00022801"/>
    </source>
</evidence>
<comment type="cofactor">
    <cofactor evidence="1">
        <name>Mg(2+)</name>
        <dbReference type="ChEBI" id="CHEBI:18420"/>
    </cofactor>
</comment>